<dbReference type="PANTHER" id="PTHR37326:SF1">
    <property type="entry name" value="BLL3975 PROTEIN"/>
    <property type="match status" value="1"/>
</dbReference>
<dbReference type="Gene3D" id="3.40.630.10">
    <property type="entry name" value="Zn peptidases"/>
    <property type="match status" value="1"/>
</dbReference>
<evidence type="ECO:0000259" key="5">
    <source>
        <dbReference type="Pfam" id="PF24827"/>
    </source>
</evidence>
<keyword evidence="4" id="KW-0862">Zinc</keyword>
<dbReference type="GO" id="GO:0016788">
    <property type="term" value="F:hydrolase activity, acting on ester bonds"/>
    <property type="evidence" value="ECO:0007669"/>
    <property type="project" value="InterPro"/>
</dbReference>
<organism evidence="6 7">
    <name type="scientific">Eubacterium plexicaudatum ASF492</name>
    <dbReference type="NCBI Taxonomy" id="1235802"/>
    <lineage>
        <taxon>Bacteria</taxon>
        <taxon>Bacillati</taxon>
        <taxon>Bacillota</taxon>
        <taxon>Clostridia</taxon>
        <taxon>Eubacteriales</taxon>
        <taxon>Eubacteriaceae</taxon>
        <taxon>Eubacterium</taxon>
    </lineage>
</organism>
<reference evidence="6 7" key="1">
    <citation type="journal article" date="2014" name="Genome Announc.">
        <title>Draft genome sequences of the altered schaedler flora, a defined bacterial community from gnotobiotic mice.</title>
        <authorList>
            <person name="Wannemuehler M.J."/>
            <person name="Overstreet A.M."/>
            <person name="Ward D.V."/>
            <person name="Phillips G.J."/>
        </authorList>
    </citation>
    <scope>NUCLEOTIDE SEQUENCE [LARGE SCALE GENOMIC DNA]</scope>
    <source>
        <strain evidence="6 7">ASF492</strain>
    </source>
</reference>
<proteinExistence type="predicted"/>
<dbReference type="PANTHER" id="PTHR37326">
    <property type="entry name" value="BLL3975 PROTEIN"/>
    <property type="match status" value="1"/>
</dbReference>
<keyword evidence="3" id="KW-0378">Hydrolase</keyword>
<feature type="domain" description="Succinylglutamate desuccinylase/Aspartoacylase catalytic" evidence="5">
    <location>
        <begin position="29"/>
        <end position="143"/>
    </location>
</feature>
<dbReference type="SUPFAM" id="SSF53187">
    <property type="entry name" value="Zn-dependent exopeptidases"/>
    <property type="match status" value="1"/>
</dbReference>
<dbReference type="PATRIC" id="fig|1235802.3.peg.5683"/>
<dbReference type="EMBL" id="AQFT01000159">
    <property type="protein sequence ID" value="EMZ19701.1"/>
    <property type="molecule type" value="Genomic_DNA"/>
</dbReference>
<dbReference type="HOGENOM" id="CLU_035605_3_0_9"/>
<protein>
    <recommendedName>
        <fullName evidence="5">Succinylglutamate desuccinylase/Aspartoacylase catalytic domain-containing protein</fullName>
    </recommendedName>
</protein>
<dbReference type="Pfam" id="PF24827">
    <property type="entry name" value="AstE_AspA_cat"/>
    <property type="match status" value="1"/>
</dbReference>
<dbReference type="OrthoDB" id="9782876at2"/>
<evidence type="ECO:0000256" key="4">
    <source>
        <dbReference type="ARBA" id="ARBA00022833"/>
    </source>
</evidence>
<comment type="caution">
    <text evidence="6">The sequence shown here is derived from an EMBL/GenBank/DDBJ whole genome shotgun (WGS) entry which is preliminary data.</text>
</comment>
<dbReference type="eggNOG" id="COG3608">
    <property type="taxonomic scope" value="Bacteria"/>
</dbReference>
<evidence type="ECO:0000256" key="3">
    <source>
        <dbReference type="ARBA" id="ARBA00022801"/>
    </source>
</evidence>
<evidence type="ECO:0000313" key="7">
    <source>
        <dbReference type="Proteomes" id="UP000012589"/>
    </source>
</evidence>
<name>N1ZUV4_9FIRM</name>
<evidence type="ECO:0000256" key="1">
    <source>
        <dbReference type="ARBA" id="ARBA00001947"/>
    </source>
</evidence>
<accession>N1ZUV4</accession>
<dbReference type="GO" id="GO:0046872">
    <property type="term" value="F:metal ion binding"/>
    <property type="evidence" value="ECO:0007669"/>
    <property type="project" value="UniProtKB-KW"/>
</dbReference>
<comment type="cofactor">
    <cofactor evidence="1">
        <name>Zn(2+)</name>
        <dbReference type="ChEBI" id="CHEBI:29105"/>
    </cofactor>
</comment>
<dbReference type="CDD" id="cd06253">
    <property type="entry name" value="M14_ASTE_ASPA-like"/>
    <property type="match status" value="1"/>
</dbReference>
<evidence type="ECO:0000313" key="6">
    <source>
        <dbReference type="EMBL" id="EMZ19701.1"/>
    </source>
</evidence>
<keyword evidence="7" id="KW-1185">Reference proteome</keyword>
<dbReference type="InterPro" id="IPR053138">
    <property type="entry name" value="N-alpha-Ac-DABA_deacetylase"/>
</dbReference>
<dbReference type="InterPro" id="IPR055438">
    <property type="entry name" value="AstE_AspA_cat"/>
</dbReference>
<dbReference type="STRING" id="1235802.C823_05385"/>
<keyword evidence="2" id="KW-0479">Metal-binding</keyword>
<dbReference type="Proteomes" id="UP000012589">
    <property type="component" value="Unassembled WGS sequence"/>
</dbReference>
<gene>
    <name evidence="6" type="ORF">C823_05385</name>
</gene>
<sequence length="309" mass="35315">MNKRVIYEMKGLYRDVFRVAGYEFGTGKKSVCIVGSSRGNEVQQLYCCSRLVKKMKQLEEEGRIADGHKILILPSINPYSMNIQKRFWSTDNTDINRMFPGYDLGETTQRIADGVFKEISEYQFGIQFTSFYMPGDFVPHVRLMDEGFSDSETAKQFGLPYVIIRKVRPYDTATLNYNWQVWETQAFSLYTSTTSRIDQNSAGQAVLAVMNFLSGQGMIKYSIPDRLYSKVVHDEEMFLIKTAKSGIFEPMVKAGEEVETGQPLANILNPYEGDILETLYAPSNRVAFFVHNEPLTYANTAVIKLIEKY</sequence>
<evidence type="ECO:0000256" key="2">
    <source>
        <dbReference type="ARBA" id="ARBA00022723"/>
    </source>
</evidence>
<dbReference type="AlphaFoldDB" id="N1ZUV4"/>